<organism evidence="1 2">
    <name type="scientific">Naasia lichenicola</name>
    <dbReference type="NCBI Taxonomy" id="2565933"/>
    <lineage>
        <taxon>Bacteria</taxon>
        <taxon>Bacillati</taxon>
        <taxon>Actinomycetota</taxon>
        <taxon>Actinomycetes</taxon>
        <taxon>Micrococcales</taxon>
        <taxon>Microbacteriaceae</taxon>
        <taxon>Naasia</taxon>
    </lineage>
</organism>
<dbReference type="AlphaFoldDB" id="A0A4S4FIE7"/>
<gene>
    <name evidence="1" type="ORF">E6C64_14620</name>
</gene>
<sequence length="66" mass="7491">MTDTSRRHRGPSQQLTTAVNALARDMRGASCDIVERELRSECRRLGVASPDQRWIETTARTISRGY</sequence>
<keyword evidence="2" id="KW-1185">Reference proteome</keyword>
<evidence type="ECO:0000313" key="1">
    <source>
        <dbReference type="EMBL" id="THG29881.1"/>
    </source>
</evidence>
<dbReference type="RefSeq" id="WP_136428210.1">
    <property type="nucleotide sequence ID" value="NZ_SSSM01000005.1"/>
</dbReference>
<evidence type="ECO:0000313" key="2">
    <source>
        <dbReference type="Proteomes" id="UP000309133"/>
    </source>
</evidence>
<protein>
    <submittedName>
        <fullName evidence="1">Uncharacterized protein</fullName>
    </submittedName>
</protein>
<reference evidence="1 2" key="1">
    <citation type="submission" date="2019-04" db="EMBL/GenBank/DDBJ databases">
        <authorList>
            <person name="Jiang L."/>
        </authorList>
    </citation>
    <scope>NUCLEOTIDE SEQUENCE [LARGE SCALE GENOMIC DNA]</scope>
    <source>
        <strain evidence="1 2">YIM 131853</strain>
    </source>
</reference>
<name>A0A4S4FIE7_9MICO</name>
<proteinExistence type="predicted"/>
<dbReference type="Proteomes" id="UP000309133">
    <property type="component" value="Unassembled WGS sequence"/>
</dbReference>
<accession>A0A4S4FIE7</accession>
<comment type="caution">
    <text evidence="1">The sequence shown here is derived from an EMBL/GenBank/DDBJ whole genome shotgun (WGS) entry which is preliminary data.</text>
</comment>
<dbReference type="EMBL" id="SSSM01000005">
    <property type="protein sequence ID" value="THG29881.1"/>
    <property type="molecule type" value="Genomic_DNA"/>
</dbReference>